<comment type="caution">
    <text evidence="2">The sequence shown here is derived from an EMBL/GenBank/DDBJ whole genome shotgun (WGS) entry which is preliminary data.</text>
</comment>
<feature type="region of interest" description="Disordered" evidence="1">
    <location>
        <begin position="19"/>
        <end position="72"/>
    </location>
</feature>
<reference evidence="2 3" key="1">
    <citation type="submission" date="2024-05" db="EMBL/GenBank/DDBJ databases">
        <title>Genome sequencing and assembly of Indian major carp, Cirrhinus mrigala (Hamilton, 1822).</title>
        <authorList>
            <person name="Mohindra V."/>
            <person name="Chowdhury L.M."/>
            <person name="Lal K."/>
            <person name="Jena J.K."/>
        </authorList>
    </citation>
    <scope>NUCLEOTIDE SEQUENCE [LARGE SCALE GENOMIC DNA]</scope>
    <source>
        <strain evidence="2">CM1030</strain>
        <tissue evidence="2">Blood</tissue>
    </source>
</reference>
<feature type="non-terminal residue" evidence="2">
    <location>
        <position position="102"/>
    </location>
</feature>
<gene>
    <name evidence="2" type="ORF">M9458_037378</name>
</gene>
<evidence type="ECO:0000256" key="1">
    <source>
        <dbReference type="SAM" id="MobiDB-lite"/>
    </source>
</evidence>
<dbReference type="AlphaFoldDB" id="A0ABD0NUP4"/>
<proteinExistence type="predicted"/>
<name>A0ABD0NUP4_CIRMR</name>
<feature type="compositionally biased region" description="Polar residues" evidence="1">
    <location>
        <begin position="36"/>
        <end position="50"/>
    </location>
</feature>
<organism evidence="2 3">
    <name type="scientific">Cirrhinus mrigala</name>
    <name type="common">Mrigala</name>
    <dbReference type="NCBI Taxonomy" id="683832"/>
    <lineage>
        <taxon>Eukaryota</taxon>
        <taxon>Metazoa</taxon>
        <taxon>Chordata</taxon>
        <taxon>Craniata</taxon>
        <taxon>Vertebrata</taxon>
        <taxon>Euteleostomi</taxon>
        <taxon>Actinopterygii</taxon>
        <taxon>Neopterygii</taxon>
        <taxon>Teleostei</taxon>
        <taxon>Ostariophysi</taxon>
        <taxon>Cypriniformes</taxon>
        <taxon>Cyprinidae</taxon>
        <taxon>Labeoninae</taxon>
        <taxon>Labeonini</taxon>
        <taxon>Cirrhinus</taxon>
    </lineage>
</organism>
<dbReference type="Proteomes" id="UP001529510">
    <property type="component" value="Unassembled WGS sequence"/>
</dbReference>
<evidence type="ECO:0000313" key="3">
    <source>
        <dbReference type="Proteomes" id="UP001529510"/>
    </source>
</evidence>
<accession>A0ABD0NUP4</accession>
<sequence>MINALIRFLFHEIPSLNTDENERTSFLTGQKRKRSSLSAHDISSLTSSTSAEEHLPVSAGEENEMSVKKRRRTDSFEKLLPLKYAKWSSSSDQASTHERRAG</sequence>
<dbReference type="EMBL" id="JAMKFB020000019">
    <property type="protein sequence ID" value="KAL0165534.1"/>
    <property type="molecule type" value="Genomic_DNA"/>
</dbReference>
<protein>
    <submittedName>
        <fullName evidence="2">Uncharacterized protein</fullName>
    </submittedName>
</protein>
<keyword evidence="3" id="KW-1185">Reference proteome</keyword>
<evidence type="ECO:0000313" key="2">
    <source>
        <dbReference type="EMBL" id="KAL0165534.1"/>
    </source>
</evidence>